<proteinExistence type="predicted"/>
<evidence type="ECO:0000313" key="2">
    <source>
        <dbReference type="Proteomes" id="UP000308953"/>
    </source>
</evidence>
<dbReference type="EMBL" id="QZAV01000655">
    <property type="protein sequence ID" value="THX22478.1"/>
    <property type="molecule type" value="Genomic_DNA"/>
</dbReference>
<comment type="caution">
    <text evidence="1">The sequence shown here is derived from an EMBL/GenBank/DDBJ whole genome shotgun (WGS) entry which is preliminary data.</text>
</comment>
<organism evidence="1 2">
    <name type="scientific">Aureobasidium pullulans</name>
    <name type="common">Black yeast</name>
    <name type="synonym">Pullularia pullulans</name>
    <dbReference type="NCBI Taxonomy" id="5580"/>
    <lineage>
        <taxon>Eukaryota</taxon>
        <taxon>Fungi</taxon>
        <taxon>Dikarya</taxon>
        <taxon>Ascomycota</taxon>
        <taxon>Pezizomycotina</taxon>
        <taxon>Dothideomycetes</taxon>
        <taxon>Dothideomycetidae</taxon>
        <taxon>Dothideales</taxon>
        <taxon>Saccotheciaceae</taxon>
        <taxon>Aureobasidium</taxon>
    </lineage>
</organism>
<sequence length="182" mass="20594">MNPSPYRFPSSSANKRKRAVKICPRCGFAGDDEDVTRDPGRDLILSDGNFARSYMEWLESERATLISGIQKACQRLMAANLWPNESLPPDGQPLSIRQILSTLDLPQILQSHPMICVPAEDPDPGLVETISPLIRVPTLEREIDKLDIYRCSCILSDQSQYDRVKADFFEHQRSRSSCTTIR</sequence>
<reference evidence="1 2" key="1">
    <citation type="submission" date="2018-10" db="EMBL/GenBank/DDBJ databases">
        <title>Fifty Aureobasidium pullulans genomes reveal a recombining polyextremotolerant generalist.</title>
        <authorList>
            <person name="Gostincar C."/>
            <person name="Turk M."/>
            <person name="Zajc J."/>
            <person name="Gunde-Cimerman N."/>
        </authorList>
    </citation>
    <scope>NUCLEOTIDE SEQUENCE [LARGE SCALE GENOMIC DNA]</scope>
    <source>
        <strain evidence="1 2">EXF-9785</strain>
    </source>
</reference>
<gene>
    <name evidence="1" type="ORF">D6D10_10470</name>
</gene>
<protein>
    <submittedName>
        <fullName evidence="1">Uncharacterized protein</fullName>
    </submittedName>
</protein>
<dbReference type="Proteomes" id="UP000308953">
    <property type="component" value="Unassembled WGS sequence"/>
</dbReference>
<accession>A0A4V4J402</accession>
<dbReference type="AlphaFoldDB" id="A0A4V4J402"/>
<name>A0A4V4J402_AURPU</name>
<evidence type="ECO:0000313" key="1">
    <source>
        <dbReference type="EMBL" id="THX22478.1"/>
    </source>
</evidence>